<dbReference type="NCBIfam" id="TIGR01928">
    <property type="entry name" value="menC_lowGC_arch"/>
    <property type="match status" value="1"/>
</dbReference>
<dbReference type="InterPro" id="IPR036849">
    <property type="entry name" value="Enolase-like_C_sf"/>
</dbReference>
<dbReference type="InterPro" id="IPR013341">
    <property type="entry name" value="Mandelate_racemase_N_dom"/>
</dbReference>
<dbReference type="Pfam" id="PF02746">
    <property type="entry name" value="MR_MLE_N"/>
    <property type="match status" value="1"/>
</dbReference>
<dbReference type="InterPro" id="IPR029017">
    <property type="entry name" value="Enolase-like_N"/>
</dbReference>
<dbReference type="Gene3D" id="3.30.390.10">
    <property type="entry name" value="Enolase-like, N-terminal domain"/>
    <property type="match status" value="1"/>
</dbReference>
<dbReference type="CDD" id="cd03317">
    <property type="entry name" value="NAAAR"/>
    <property type="match status" value="1"/>
</dbReference>
<name>A0A429G4N9_9CREN</name>
<dbReference type="GO" id="GO:0009234">
    <property type="term" value="P:menaquinone biosynthetic process"/>
    <property type="evidence" value="ECO:0007669"/>
    <property type="project" value="UniProtKB-UniPathway"/>
</dbReference>
<dbReference type="Gene3D" id="3.20.20.120">
    <property type="entry name" value="Enolase-like C-terminal domain"/>
    <property type="match status" value="1"/>
</dbReference>
<dbReference type="PANTHER" id="PTHR48073">
    <property type="entry name" value="O-SUCCINYLBENZOATE SYNTHASE-RELATED"/>
    <property type="match status" value="1"/>
</dbReference>
<comment type="cofactor">
    <cofactor evidence="1">
        <name>a divalent metal cation</name>
        <dbReference type="ChEBI" id="CHEBI:60240"/>
    </cofactor>
</comment>
<dbReference type="SFLD" id="SFLDS00001">
    <property type="entry name" value="Enolase"/>
    <property type="match status" value="1"/>
</dbReference>
<evidence type="ECO:0000313" key="8">
    <source>
        <dbReference type="Proteomes" id="UP000278149"/>
    </source>
</evidence>
<dbReference type="SUPFAM" id="SSF51604">
    <property type="entry name" value="Enolase C-terminal domain-like"/>
    <property type="match status" value="1"/>
</dbReference>
<accession>A0A429G4N9</accession>
<keyword evidence="2" id="KW-0479">Metal-binding</keyword>
<dbReference type="InterPro" id="IPR010197">
    <property type="entry name" value="OSBS/NAAAR"/>
</dbReference>
<evidence type="ECO:0000256" key="2">
    <source>
        <dbReference type="ARBA" id="ARBA00022723"/>
    </source>
</evidence>
<evidence type="ECO:0000256" key="5">
    <source>
        <dbReference type="ARBA" id="ARBA00029491"/>
    </source>
</evidence>
<proteinExistence type="predicted"/>
<dbReference type="Proteomes" id="UP000278149">
    <property type="component" value="Unassembled WGS sequence"/>
</dbReference>
<evidence type="ECO:0000256" key="4">
    <source>
        <dbReference type="ARBA" id="ARBA00023239"/>
    </source>
</evidence>
<dbReference type="UniPathway" id="UPA00079"/>
<dbReference type="GO" id="GO:0043748">
    <property type="term" value="F:O-succinylbenzoate synthase activity"/>
    <property type="evidence" value="ECO:0007669"/>
    <property type="project" value="UniProtKB-EC"/>
</dbReference>
<sequence length="365" mass="41076">MGRKLEIFLVEMPLLAPFEISSGVSERRQCVIVRLEEDGLVGWGEAPADSQPFYSYETSETAFYIIKEFLSKPLMEAKDPNEFLNKVRNVRGHQMAKAGAEMALWDLEAKKNSIPLWKLLGGVREEIESGVSVGIQRSVDELLRVVSSYLDEGYRRIKLKIKPGWDKDIVGAVRREYPDIKLQVDANAAYRLQDWPSLKELDKYELLMIEQPLDYDDLVDHSILAKMLKTPICLDESIKKPEDSYKAYRLGSCSIINLKPARVGGLLNSKIIHDFCESVGMPIWIGGMLETGIGRGHLVAAATLPNVKFPNDISASSRYYEEDIVDPPWELTSRGTIRAPGAPGIGVEVLEEKLRKFSLRSWSSS</sequence>
<dbReference type="PANTHER" id="PTHR48073:SF5">
    <property type="entry name" value="O-SUCCINYLBENZOATE SYNTHASE"/>
    <property type="match status" value="1"/>
</dbReference>
<reference evidence="7 8" key="1">
    <citation type="submission" date="2018-10" db="EMBL/GenBank/DDBJ databases">
        <title>Co-occurring genomic capacity for anaerobic methane metabolism and dissimilatory sulfite reduction discovered in the Korarchaeota.</title>
        <authorList>
            <person name="Mckay L.J."/>
            <person name="Dlakic M."/>
            <person name="Fields M.W."/>
            <person name="Delmont T.O."/>
            <person name="Eren A.M."/>
            <person name="Jay Z.J."/>
            <person name="Klingelsmith K.B."/>
            <person name="Rusch D.B."/>
            <person name="Inskeep W.P."/>
        </authorList>
    </citation>
    <scope>NUCLEOTIDE SEQUENCE [LARGE SCALE GENOMIC DNA]</scope>
    <source>
        <strain evidence="7 8">WS</strain>
    </source>
</reference>
<dbReference type="GO" id="GO:0016854">
    <property type="term" value="F:racemase and epimerase activity"/>
    <property type="evidence" value="ECO:0007669"/>
    <property type="project" value="UniProtKB-ARBA"/>
</dbReference>
<dbReference type="RefSeq" id="WP_125741849.1">
    <property type="nucleotide sequence ID" value="NZ_RCOR01000025.1"/>
</dbReference>
<dbReference type="InterPro" id="IPR013342">
    <property type="entry name" value="Mandelate_racemase_C"/>
</dbReference>
<protein>
    <recommendedName>
        <fullName evidence="5">o-succinylbenzoate synthase</fullName>
        <ecNumber evidence="5">4.2.1.113</ecNumber>
    </recommendedName>
</protein>
<dbReference type="EMBL" id="RCOR01000025">
    <property type="protein sequence ID" value="RSN68766.1"/>
    <property type="molecule type" value="Genomic_DNA"/>
</dbReference>
<evidence type="ECO:0000259" key="6">
    <source>
        <dbReference type="SMART" id="SM00922"/>
    </source>
</evidence>
<dbReference type="UniPathway" id="UPA01057">
    <property type="reaction ID" value="UER00165"/>
</dbReference>
<keyword evidence="3" id="KW-0460">Magnesium</keyword>
<comment type="caution">
    <text evidence="7">The sequence shown here is derived from an EMBL/GenBank/DDBJ whole genome shotgun (WGS) entry which is preliminary data.</text>
</comment>
<dbReference type="SUPFAM" id="SSF54826">
    <property type="entry name" value="Enolase N-terminal domain-like"/>
    <property type="match status" value="1"/>
</dbReference>
<evidence type="ECO:0000313" key="7">
    <source>
        <dbReference type="EMBL" id="RSN68766.1"/>
    </source>
</evidence>
<dbReference type="GO" id="GO:0046872">
    <property type="term" value="F:metal ion binding"/>
    <property type="evidence" value="ECO:0007669"/>
    <property type="project" value="UniProtKB-KW"/>
</dbReference>
<dbReference type="EC" id="4.2.1.113" evidence="5"/>
<dbReference type="SMART" id="SM00922">
    <property type="entry name" value="MR_MLE"/>
    <property type="match status" value="1"/>
</dbReference>
<dbReference type="SFLD" id="SFLDF00009">
    <property type="entry name" value="o-succinylbenzoate_synthase"/>
    <property type="match status" value="1"/>
</dbReference>
<gene>
    <name evidence="7" type="primary">menC</name>
    <name evidence="7" type="ORF">D9Q81_05455</name>
</gene>
<dbReference type="InterPro" id="IPR029065">
    <property type="entry name" value="Enolase_C-like"/>
</dbReference>
<keyword evidence="4 7" id="KW-0456">Lyase</keyword>
<evidence type="ECO:0000256" key="3">
    <source>
        <dbReference type="ARBA" id="ARBA00022842"/>
    </source>
</evidence>
<dbReference type="Pfam" id="PF13378">
    <property type="entry name" value="MR_MLE_C"/>
    <property type="match status" value="1"/>
</dbReference>
<dbReference type="AlphaFoldDB" id="A0A429G4N9"/>
<dbReference type="SFLD" id="SFLDG00180">
    <property type="entry name" value="muconate_cycloisomerase"/>
    <property type="match status" value="1"/>
</dbReference>
<organism evidence="7 8">
    <name type="scientific">Candidatus Korarchaeum cryptofilum</name>
    <dbReference type="NCBI Taxonomy" id="498846"/>
    <lineage>
        <taxon>Archaea</taxon>
        <taxon>Thermoproteota</taxon>
        <taxon>Candidatus Korarchaeia</taxon>
        <taxon>Candidatus Korarchaeales</taxon>
        <taxon>Candidatus Korarchaeaceae</taxon>
        <taxon>Candidatus Korarchaeum</taxon>
    </lineage>
</organism>
<feature type="domain" description="Mandelate racemase/muconate lactonizing enzyme C-terminal" evidence="6">
    <location>
        <begin position="139"/>
        <end position="231"/>
    </location>
</feature>
<evidence type="ECO:0000256" key="1">
    <source>
        <dbReference type="ARBA" id="ARBA00001968"/>
    </source>
</evidence>